<dbReference type="PROSITE" id="PS50943">
    <property type="entry name" value="HTH_CROC1"/>
    <property type="match status" value="1"/>
</dbReference>
<reference evidence="3" key="1">
    <citation type="submission" date="2020-10" db="EMBL/GenBank/DDBJ databases">
        <authorList>
            <person name="Gilroy R."/>
        </authorList>
    </citation>
    <scope>NUCLEOTIDE SEQUENCE</scope>
    <source>
        <strain evidence="3">CHK195-15760</strain>
    </source>
</reference>
<dbReference type="InterPro" id="IPR050807">
    <property type="entry name" value="TransReg_Diox_bact_type"/>
</dbReference>
<protein>
    <submittedName>
        <fullName evidence="3">Helix-turn-helix transcriptional regulator</fullName>
    </submittedName>
</protein>
<accession>A0A9D1M0L8</accession>
<dbReference type="GO" id="GO:0003700">
    <property type="term" value="F:DNA-binding transcription factor activity"/>
    <property type="evidence" value="ECO:0007669"/>
    <property type="project" value="TreeGrafter"/>
</dbReference>
<dbReference type="AlphaFoldDB" id="A0A9D1M0L8"/>
<evidence type="ECO:0000313" key="4">
    <source>
        <dbReference type="Proteomes" id="UP000824093"/>
    </source>
</evidence>
<dbReference type="InterPro" id="IPR001387">
    <property type="entry name" value="Cro/C1-type_HTH"/>
</dbReference>
<dbReference type="SUPFAM" id="SSF47413">
    <property type="entry name" value="lambda repressor-like DNA-binding domains"/>
    <property type="match status" value="1"/>
</dbReference>
<proteinExistence type="predicted"/>
<dbReference type="Pfam" id="PF01381">
    <property type="entry name" value="HTH_3"/>
    <property type="match status" value="1"/>
</dbReference>
<comment type="caution">
    <text evidence="3">The sequence shown here is derived from an EMBL/GenBank/DDBJ whole genome shotgun (WGS) entry which is preliminary data.</text>
</comment>
<dbReference type="EMBL" id="DVNH01000015">
    <property type="protein sequence ID" value="HIU51341.1"/>
    <property type="molecule type" value="Genomic_DNA"/>
</dbReference>
<evidence type="ECO:0000256" key="1">
    <source>
        <dbReference type="ARBA" id="ARBA00023125"/>
    </source>
</evidence>
<feature type="domain" description="HTH cro/C1-type" evidence="2">
    <location>
        <begin position="13"/>
        <end position="67"/>
    </location>
</feature>
<dbReference type="InterPro" id="IPR010982">
    <property type="entry name" value="Lambda_DNA-bd_dom_sf"/>
</dbReference>
<evidence type="ECO:0000313" key="3">
    <source>
        <dbReference type="EMBL" id="HIU51341.1"/>
    </source>
</evidence>
<evidence type="ECO:0000259" key="2">
    <source>
        <dbReference type="PROSITE" id="PS50943"/>
    </source>
</evidence>
<name>A0A9D1M0L8_9FIRM</name>
<dbReference type="GO" id="GO:0003677">
    <property type="term" value="F:DNA binding"/>
    <property type="evidence" value="ECO:0007669"/>
    <property type="project" value="UniProtKB-KW"/>
</dbReference>
<organism evidence="3 4">
    <name type="scientific">Candidatus Merdicola faecigallinarum</name>
    <dbReference type="NCBI Taxonomy" id="2840862"/>
    <lineage>
        <taxon>Bacteria</taxon>
        <taxon>Bacillati</taxon>
        <taxon>Bacillota</taxon>
        <taxon>Clostridia</taxon>
        <taxon>Candidatus Merdicola</taxon>
    </lineage>
</organism>
<gene>
    <name evidence="3" type="ORF">IAB70_01750</name>
</gene>
<dbReference type="PANTHER" id="PTHR46797:SF1">
    <property type="entry name" value="METHYLPHOSPHONATE SYNTHASE"/>
    <property type="match status" value="1"/>
</dbReference>
<dbReference type="Gene3D" id="1.10.260.40">
    <property type="entry name" value="lambda repressor-like DNA-binding domains"/>
    <property type="match status" value="1"/>
</dbReference>
<dbReference type="Proteomes" id="UP000824093">
    <property type="component" value="Unassembled WGS sequence"/>
</dbReference>
<dbReference type="SMART" id="SM00530">
    <property type="entry name" value="HTH_XRE"/>
    <property type="match status" value="1"/>
</dbReference>
<reference evidence="3" key="2">
    <citation type="journal article" date="2021" name="PeerJ">
        <title>Extensive microbial diversity within the chicken gut microbiome revealed by metagenomics and culture.</title>
        <authorList>
            <person name="Gilroy R."/>
            <person name="Ravi A."/>
            <person name="Getino M."/>
            <person name="Pursley I."/>
            <person name="Horton D.L."/>
            <person name="Alikhan N.F."/>
            <person name="Baker D."/>
            <person name="Gharbi K."/>
            <person name="Hall N."/>
            <person name="Watson M."/>
            <person name="Adriaenssens E.M."/>
            <person name="Foster-Nyarko E."/>
            <person name="Jarju S."/>
            <person name="Secka A."/>
            <person name="Antonio M."/>
            <person name="Oren A."/>
            <person name="Chaudhuri R.R."/>
            <person name="La Ragione R."/>
            <person name="Hildebrand F."/>
            <person name="Pallen M.J."/>
        </authorList>
    </citation>
    <scope>NUCLEOTIDE SEQUENCE</scope>
    <source>
        <strain evidence="3">CHK195-15760</strain>
    </source>
</reference>
<keyword evidence="1" id="KW-0238">DNA-binding</keyword>
<dbReference type="PANTHER" id="PTHR46797">
    <property type="entry name" value="HTH-TYPE TRANSCRIPTIONAL REGULATOR"/>
    <property type="match status" value="1"/>
</dbReference>
<dbReference type="CDD" id="cd00093">
    <property type="entry name" value="HTH_XRE"/>
    <property type="match status" value="1"/>
</dbReference>
<sequence>MDYGGDMRIEILVKELRKNNNLTLEQLAERTGVSKSHINDIENGLKEPGLSVLVRLAKALDVQVTELYRVIWR</sequence>
<dbReference type="GO" id="GO:0005829">
    <property type="term" value="C:cytosol"/>
    <property type="evidence" value="ECO:0007669"/>
    <property type="project" value="TreeGrafter"/>
</dbReference>